<dbReference type="OrthoDB" id="8441428at2"/>
<organism evidence="3 4">
    <name type="scientific">Pedobacter psychrophilus</name>
    <dbReference type="NCBI Taxonomy" id="1826909"/>
    <lineage>
        <taxon>Bacteria</taxon>
        <taxon>Pseudomonadati</taxon>
        <taxon>Bacteroidota</taxon>
        <taxon>Sphingobacteriia</taxon>
        <taxon>Sphingobacteriales</taxon>
        <taxon>Sphingobacteriaceae</taxon>
        <taxon>Pedobacter</taxon>
    </lineage>
</organism>
<keyword evidence="4" id="KW-1185">Reference proteome</keyword>
<proteinExistence type="inferred from homology"/>
<gene>
    <name evidence="3" type="ORF">A5893_17275</name>
</gene>
<dbReference type="SUPFAM" id="SSF56281">
    <property type="entry name" value="Metallo-hydrolase/oxidoreductase"/>
    <property type="match status" value="1"/>
</dbReference>
<dbReference type="EMBL" id="LWHJ01000005">
    <property type="protein sequence ID" value="OAQ43490.1"/>
    <property type="molecule type" value="Genomic_DNA"/>
</dbReference>
<sequence>MENNLNLEVYNGIEATVNSYLFTDNESAILVDCLRNSEEAKNLADFIKSKNKNLTHILITHGHPDHYIGMNVMRQEFPSAKIVVTKQEIKNDILGFSTWMESVGWLEKEPSMKPKSETNTNGFDYQNNIGVLNAKELSLANGAILELNSDYSGAECEHLTTIYSKDLNAFFTGDFCYNGVHIWLAVDKKNIAYWKTQLDTFSKGLASLQPKIYPGHGNVTDVSLFAEVKGYIENFENTIATSKTRTEAMDKMKALYPNHKQADFLLFNSVNASISE</sequence>
<dbReference type="GO" id="GO:0017001">
    <property type="term" value="P:antibiotic catabolic process"/>
    <property type="evidence" value="ECO:0007669"/>
    <property type="project" value="UniProtKB-ARBA"/>
</dbReference>
<reference evidence="3 4" key="1">
    <citation type="submission" date="2016-04" db="EMBL/GenBank/DDBJ databases">
        <authorList>
            <person name="Evans L.H."/>
            <person name="Alamgir A."/>
            <person name="Owens N."/>
            <person name="Weber N.D."/>
            <person name="Virtaneva K."/>
            <person name="Barbian K."/>
            <person name="Babar A."/>
            <person name="Rosenke K."/>
        </authorList>
    </citation>
    <scope>NUCLEOTIDE SEQUENCE [LARGE SCALE GENOMIC DNA]</scope>
    <source>
        <strain evidence="3 4">CCM 8644</strain>
    </source>
</reference>
<dbReference type="PANTHER" id="PTHR42951">
    <property type="entry name" value="METALLO-BETA-LACTAMASE DOMAIN-CONTAINING"/>
    <property type="match status" value="1"/>
</dbReference>
<evidence type="ECO:0000313" key="3">
    <source>
        <dbReference type="EMBL" id="OAQ43490.1"/>
    </source>
</evidence>
<dbReference type="AlphaFoldDB" id="A0A179DRZ5"/>
<dbReference type="PANTHER" id="PTHR42951:SF4">
    <property type="entry name" value="ACYL-COENZYME A THIOESTERASE MBLAC2"/>
    <property type="match status" value="1"/>
</dbReference>
<dbReference type="Proteomes" id="UP000078459">
    <property type="component" value="Unassembled WGS sequence"/>
</dbReference>
<dbReference type="InterPro" id="IPR036866">
    <property type="entry name" value="RibonucZ/Hydroxyglut_hydro"/>
</dbReference>
<dbReference type="SMART" id="SM00849">
    <property type="entry name" value="Lactamase_B"/>
    <property type="match status" value="1"/>
</dbReference>
<dbReference type="Gene3D" id="3.60.15.10">
    <property type="entry name" value="Ribonuclease Z/Hydroxyacylglutathione hydrolase-like"/>
    <property type="match status" value="1"/>
</dbReference>
<evidence type="ECO:0000313" key="4">
    <source>
        <dbReference type="Proteomes" id="UP000078459"/>
    </source>
</evidence>
<comment type="caution">
    <text evidence="3">The sequence shown here is derived from an EMBL/GenBank/DDBJ whole genome shotgun (WGS) entry which is preliminary data.</text>
</comment>
<accession>A0A179DRZ5</accession>
<dbReference type="InterPro" id="IPR050855">
    <property type="entry name" value="NDM-1-like"/>
</dbReference>
<dbReference type="Pfam" id="PF00753">
    <property type="entry name" value="Lactamase_B"/>
    <property type="match status" value="1"/>
</dbReference>
<dbReference type="InterPro" id="IPR001279">
    <property type="entry name" value="Metallo-B-lactamas"/>
</dbReference>
<protein>
    <recommendedName>
        <fullName evidence="2">Metallo-beta-lactamase domain-containing protein</fullName>
    </recommendedName>
</protein>
<feature type="domain" description="Metallo-beta-lactamase" evidence="2">
    <location>
        <begin position="16"/>
        <end position="216"/>
    </location>
</feature>
<dbReference type="RefSeq" id="WP_068820556.1">
    <property type="nucleotide sequence ID" value="NZ_LWHJ01000005.1"/>
</dbReference>
<reference evidence="3 4" key="2">
    <citation type="submission" date="2016-06" db="EMBL/GenBank/DDBJ databases">
        <title>Pedobacter psychrophilus sp. nov., isolated from Antarctic fragmentary rock.</title>
        <authorList>
            <person name="Svec P."/>
        </authorList>
    </citation>
    <scope>NUCLEOTIDE SEQUENCE [LARGE SCALE GENOMIC DNA]</scope>
    <source>
        <strain evidence="3 4">CCM 8644</strain>
    </source>
</reference>
<comment type="similarity">
    <text evidence="1">Belongs to the metallo-beta-lactamase superfamily. Class-B beta-lactamase family.</text>
</comment>
<evidence type="ECO:0000256" key="1">
    <source>
        <dbReference type="ARBA" id="ARBA00005250"/>
    </source>
</evidence>
<dbReference type="STRING" id="1826909.A5893_17275"/>
<name>A0A179DRZ5_9SPHI</name>
<evidence type="ECO:0000259" key="2">
    <source>
        <dbReference type="SMART" id="SM00849"/>
    </source>
</evidence>